<feature type="transmembrane region" description="Helical" evidence="6">
    <location>
        <begin position="100"/>
        <end position="121"/>
    </location>
</feature>
<dbReference type="STRING" id="857342.A0A2T3B9E5"/>
<dbReference type="PIRSF" id="PIRSF006060">
    <property type="entry name" value="AA_transporter"/>
    <property type="match status" value="1"/>
</dbReference>
<evidence type="ECO:0000256" key="1">
    <source>
        <dbReference type="ARBA" id="ARBA00004141"/>
    </source>
</evidence>
<sequence length="554" mass="61209">MPGLQGKQFAGQDDLSIVTVERELEPPLSNIVSPADPRQKDPTLEEALGSPDNEDDGDYTTSSDRRQVGYISAVFLIFNRMVGTGIFATPSEILSLSGSVGLSLMMWVCGMLIAFAGMFVYMEFGTGIPRNGGEKNYLEYVFRRPRFLVTGMYAAYVVLLGWAGSNSVIFGEYILNAANVEVNRWNQRGVGLACITSAFLIHGLALNWGLRLQNFLGIVKLLILILIIICGFVALGGHLRIEKPHNFTDAFAGTTGSAYGVVTALYNVIWSYIGYSNANYALSEVKNPVRTLKRSAPAAIVLVSILYMLVNIAYFAAVPKEDIVSSGRILAASFFRNIFGPRAERVLSVFVALSAFGNVLSVIFSQGRLVQEIGREGIIPFSRLWASNRPLNAPFMGLFEHWCVSVIIMLAPPPGDAYNFILNVISYPLAVINVFVAAALIWLYLHPFSPDRTPSTWAPPFRATLPITIFFFLSNIYLVAAPFVPPDAGQNVYQHLPYFLHCVVGIGIFVVGAIYWLVWAVILPKLGGYELVRETRIMEDGWNRNVFSRRPLRS</sequence>
<proteinExistence type="predicted"/>
<dbReference type="InterPro" id="IPR050598">
    <property type="entry name" value="AminoAcid_Transporter"/>
</dbReference>
<dbReference type="GeneID" id="36576115"/>
<feature type="transmembrane region" description="Helical" evidence="6">
    <location>
        <begin position="346"/>
        <end position="370"/>
    </location>
</feature>
<feature type="transmembrane region" description="Helical" evidence="6">
    <location>
        <begin position="424"/>
        <end position="445"/>
    </location>
</feature>
<evidence type="ECO:0000256" key="5">
    <source>
        <dbReference type="SAM" id="MobiDB-lite"/>
    </source>
</evidence>
<accession>A0A2T3B9E5</accession>
<keyword evidence="4 6" id="KW-0472">Membrane</keyword>
<protein>
    <recommendedName>
        <fullName evidence="9">Amino acid permease/ SLC12A domain-containing protein</fullName>
    </recommendedName>
</protein>
<evidence type="ECO:0000256" key="6">
    <source>
        <dbReference type="SAM" id="Phobius"/>
    </source>
</evidence>
<dbReference type="InterPro" id="IPR002293">
    <property type="entry name" value="AA/rel_permease1"/>
</dbReference>
<feature type="transmembrane region" description="Helical" evidence="6">
    <location>
        <begin position="190"/>
        <end position="210"/>
    </location>
</feature>
<comment type="subcellular location">
    <subcellularLocation>
        <location evidence="1">Membrane</location>
        <topology evidence="1">Multi-pass membrane protein</topology>
    </subcellularLocation>
</comment>
<organism evidence="7 8">
    <name type="scientific">Amorphotheca resinae ATCC 22711</name>
    <dbReference type="NCBI Taxonomy" id="857342"/>
    <lineage>
        <taxon>Eukaryota</taxon>
        <taxon>Fungi</taxon>
        <taxon>Dikarya</taxon>
        <taxon>Ascomycota</taxon>
        <taxon>Pezizomycotina</taxon>
        <taxon>Leotiomycetes</taxon>
        <taxon>Helotiales</taxon>
        <taxon>Amorphothecaceae</taxon>
        <taxon>Amorphotheca</taxon>
    </lineage>
</organism>
<keyword evidence="3 6" id="KW-1133">Transmembrane helix</keyword>
<evidence type="ECO:0000256" key="4">
    <source>
        <dbReference type="ARBA" id="ARBA00023136"/>
    </source>
</evidence>
<dbReference type="GO" id="GO:0016020">
    <property type="term" value="C:membrane"/>
    <property type="evidence" value="ECO:0007669"/>
    <property type="project" value="UniProtKB-SubCell"/>
</dbReference>
<dbReference type="OrthoDB" id="5982228at2759"/>
<dbReference type="PANTHER" id="PTHR11785:SF498">
    <property type="entry name" value="HIGH-AFFINITY METHIONINE PERMEASE"/>
    <property type="match status" value="1"/>
</dbReference>
<feature type="transmembrane region" description="Helical" evidence="6">
    <location>
        <begin position="465"/>
        <end position="484"/>
    </location>
</feature>
<evidence type="ECO:0000313" key="8">
    <source>
        <dbReference type="Proteomes" id="UP000241818"/>
    </source>
</evidence>
<dbReference type="Proteomes" id="UP000241818">
    <property type="component" value="Unassembled WGS sequence"/>
</dbReference>
<dbReference type="FunCoup" id="A0A2T3B9E5">
    <property type="interactions" value="309"/>
</dbReference>
<dbReference type="Pfam" id="PF13520">
    <property type="entry name" value="AA_permease_2"/>
    <property type="match status" value="1"/>
</dbReference>
<keyword evidence="8" id="KW-1185">Reference proteome</keyword>
<feature type="transmembrane region" description="Helical" evidence="6">
    <location>
        <begin position="496"/>
        <end position="523"/>
    </location>
</feature>
<evidence type="ECO:0000256" key="3">
    <source>
        <dbReference type="ARBA" id="ARBA00022989"/>
    </source>
</evidence>
<dbReference type="Gene3D" id="1.20.1740.10">
    <property type="entry name" value="Amino acid/polyamine transporter I"/>
    <property type="match status" value="1"/>
</dbReference>
<dbReference type="InParanoid" id="A0A2T3B9E5"/>
<dbReference type="FunFam" id="1.20.1740.10:FF:000025">
    <property type="entry name" value="High-affinity methionine permease"/>
    <property type="match status" value="1"/>
</dbReference>
<reference evidence="7 8" key="1">
    <citation type="journal article" date="2018" name="New Phytol.">
        <title>Comparative genomics and transcriptomics depict ericoid mycorrhizal fungi as versatile saprotrophs and plant mutualists.</title>
        <authorList>
            <person name="Martino E."/>
            <person name="Morin E."/>
            <person name="Grelet G.A."/>
            <person name="Kuo A."/>
            <person name="Kohler A."/>
            <person name="Daghino S."/>
            <person name="Barry K.W."/>
            <person name="Cichocki N."/>
            <person name="Clum A."/>
            <person name="Dockter R.B."/>
            <person name="Hainaut M."/>
            <person name="Kuo R.C."/>
            <person name="LaButti K."/>
            <person name="Lindahl B.D."/>
            <person name="Lindquist E.A."/>
            <person name="Lipzen A."/>
            <person name="Khouja H.R."/>
            <person name="Magnuson J."/>
            <person name="Murat C."/>
            <person name="Ohm R.A."/>
            <person name="Singer S.W."/>
            <person name="Spatafora J.W."/>
            <person name="Wang M."/>
            <person name="Veneault-Fourrey C."/>
            <person name="Henrissat B."/>
            <person name="Grigoriev I.V."/>
            <person name="Martin F.M."/>
            <person name="Perotto S."/>
        </authorList>
    </citation>
    <scope>NUCLEOTIDE SEQUENCE [LARGE SCALE GENOMIC DNA]</scope>
    <source>
        <strain evidence="7 8">ATCC 22711</strain>
    </source>
</reference>
<evidence type="ECO:0000256" key="2">
    <source>
        <dbReference type="ARBA" id="ARBA00022692"/>
    </source>
</evidence>
<dbReference type="GO" id="GO:0015179">
    <property type="term" value="F:L-amino acid transmembrane transporter activity"/>
    <property type="evidence" value="ECO:0007669"/>
    <property type="project" value="TreeGrafter"/>
</dbReference>
<feature type="region of interest" description="Disordered" evidence="5">
    <location>
        <begin position="26"/>
        <end position="63"/>
    </location>
</feature>
<feature type="transmembrane region" description="Helical" evidence="6">
    <location>
        <begin position="217"/>
        <end position="237"/>
    </location>
</feature>
<feature type="transmembrane region" description="Helical" evidence="6">
    <location>
        <begin position="68"/>
        <end position="88"/>
    </location>
</feature>
<name>A0A2T3B9E5_AMORE</name>
<feature type="transmembrane region" description="Helical" evidence="6">
    <location>
        <begin position="257"/>
        <end position="275"/>
    </location>
</feature>
<dbReference type="RefSeq" id="XP_024723509.1">
    <property type="nucleotide sequence ID" value="XM_024868034.1"/>
</dbReference>
<gene>
    <name evidence="7" type="ORF">M430DRAFT_49012</name>
</gene>
<keyword evidence="2 6" id="KW-0812">Transmembrane</keyword>
<dbReference type="PANTHER" id="PTHR11785">
    <property type="entry name" value="AMINO ACID TRANSPORTER"/>
    <property type="match status" value="1"/>
</dbReference>
<feature type="transmembrane region" description="Helical" evidence="6">
    <location>
        <begin position="296"/>
        <end position="317"/>
    </location>
</feature>
<evidence type="ECO:0008006" key="9">
    <source>
        <dbReference type="Google" id="ProtNLM"/>
    </source>
</evidence>
<dbReference type="AlphaFoldDB" id="A0A2T3B9E5"/>
<dbReference type="EMBL" id="KZ679008">
    <property type="protein sequence ID" value="PSS23463.1"/>
    <property type="molecule type" value="Genomic_DNA"/>
</dbReference>
<feature type="transmembrane region" description="Helical" evidence="6">
    <location>
        <begin position="147"/>
        <end position="170"/>
    </location>
</feature>
<evidence type="ECO:0000313" key="7">
    <source>
        <dbReference type="EMBL" id="PSS23463.1"/>
    </source>
</evidence>